<reference evidence="2 3" key="1">
    <citation type="submission" date="2022-03" db="EMBL/GenBank/DDBJ databases">
        <authorList>
            <person name="Jo J.-H."/>
            <person name="Im W.-T."/>
        </authorList>
    </citation>
    <scope>NUCLEOTIDE SEQUENCE [LARGE SCALE GENOMIC DNA]</scope>
    <source>
        <strain evidence="2 3">MA9</strain>
    </source>
</reference>
<gene>
    <name evidence="2" type="ORF">LZ480_08970</name>
</gene>
<evidence type="ECO:0000313" key="2">
    <source>
        <dbReference type="EMBL" id="MCH7322024.1"/>
    </source>
</evidence>
<feature type="transmembrane region" description="Helical" evidence="1">
    <location>
        <begin position="6"/>
        <end position="26"/>
    </location>
</feature>
<protein>
    <recommendedName>
        <fullName evidence="4">DUF945 family protein</fullName>
    </recommendedName>
</protein>
<dbReference type="RefSeq" id="WP_241369071.1">
    <property type="nucleotide sequence ID" value="NZ_JAKZFC010000002.1"/>
</dbReference>
<keyword evidence="1" id="KW-0472">Membrane</keyword>
<proteinExistence type="predicted"/>
<accession>A0ABS9UCI7</accession>
<keyword evidence="3" id="KW-1185">Reference proteome</keyword>
<sequence>MKKSVIIGIIVAFLTIGGGATAFFIFNKSAKQQYFLAETKTMEKSIELFQDKYANEFEWYDKSKNDVTEYVMDFSASPGEEMLSFLDPQILDTVENSSLKITTQSDMKKGEIMAKMDANVMDVEFNDFIMYLTSEKLLVSLPFLQDTIQLNDKDFGNVMRMTDPNYEGSETLGLDQMTGKNSLYSDEMSEYLEKEYLKYFYEELPEEAFTVGEKEEVKIGEKNLTGEKVTMKLTEQEVKDLFVKVLEKAKKDDKLEGLIKSLYEQSSGMAMSTLDINFSKEMDTVIEEMIQGIKDSSIPKGLTSVIWHQKDLIVQRHFEMTIGEETIVIDGKQSIEDTKQIFEYEIGDKTDKVIITGDLIWKGQKALDTITVKMDGDASYLEYKGDETLKGDTRTFTRTISFEDDYSSFAMDWSGEATHEKDQMKADHQFAIALDESELFDLNVNQTAKVIKEVSFDAGDSVVNIGEMDQNAFDKYFNETLYEQSEEWLTDKFMEFENLFY</sequence>
<dbReference type="Proteomes" id="UP001316087">
    <property type="component" value="Unassembled WGS sequence"/>
</dbReference>
<keyword evidence="1" id="KW-0812">Transmembrane</keyword>
<organism evidence="2 3">
    <name type="scientific">Solibacillus palustris</name>
    <dbReference type="NCBI Taxonomy" id="2908203"/>
    <lineage>
        <taxon>Bacteria</taxon>
        <taxon>Bacillati</taxon>
        <taxon>Bacillota</taxon>
        <taxon>Bacilli</taxon>
        <taxon>Bacillales</taxon>
        <taxon>Caryophanaceae</taxon>
        <taxon>Solibacillus</taxon>
    </lineage>
</organism>
<keyword evidence="1" id="KW-1133">Transmembrane helix</keyword>
<evidence type="ECO:0000256" key="1">
    <source>
        <dbReference type="SAM" id="Phobius"/>
    </source>
</evidence>
<dbReference type="EMBL" id="JAKZFC010000002">
    <property type="protein sequence ID" value="MCH7322024.1"/>
    <property type="molecule type" value="Genomic_DNA"/>
</dbReference>
<comment type="caution">
    <text evidence="2">The sequence shown here is derived from an EMBL/GenBank/DDBJ whole genome shotgun (WGS) entry which is preliminary data.</text>
</comment>
<evidence type="ECO:0000313" key="3">
    <source>
        <dbReference type="Proteomes" id="UP001316087"/>
    </source>
</evidence>
<evidence type="ECO:0008006" key="4">
    <source>
        <dbReference type="Google" id="ProtNLM"/>
    </source>
</evidence>
<name>A0ABS9UCI7_9BACL</name>